<dbReference type="Gene3D" id="1.10.1740.10">
    <property type="match status" value="1"/>
</dbReference>
<dbReference type="Pfam" id="PF08281">
    <property type="entry name" value="Sigma70_r4_2"/>
    <property type="match status" value="1"/>
</dbReference>
<evidence type="ECO:0000313" key="8">
    <source>
        <dbReference type="EMBL" id="ABV97996.1"/>
    </source>
</evidence>
<evidence type="ECO:0000256" key="4">
    <source>
        <dbReference type="ARBA" id="ARBA00023125"/>
    </source>
</evidence>
<dbReference type="OrthoDB" id="3786212at2"/>
<dbReference type="GO" id="GO:0016987">
    <property type="term" value="F:sigma factor activity"/>
    <property type="evidence" value="ECO:0007669"/>
    <property type="project" value="UniProtKB-KW"/>
</dbReference>
<dbReference type="NCBIfam" id="TIGR02937">
    <property type="entry name" value="sigma70-ECF"/>
    <property type="match status" value="1"/>
</dbReference>
<dbReference type="SUPFAM" id="SSF88659">
    <property type="entry name" value="Sigma3 and sigma4 domains of RNA polymerase sigma factors"/>
    <property type="match status" value="1"/>
</dbReference>
<dbReference type="InterPro" id="IPR007627">
    <property type="entry name" value="RNA_pol_sigma70_r2"/>
</dbReference>
<evidence type="ECO:0000256" key="3">
    <source>
        <dbReference type="ARBA" id="ARBA00023082"/>
    </source>
</evidence>
<reference evidence="8" key="1">
    <citation type="submission" date="2007-10" db="EMBL/GenBank/DDBJ databases">
        <title>Complete sequence of Salinispora arenicola CNS-205.</title>
        <authorList>
            <consortium name="US DOE Joint Genome Institute"/>
            <person name="Copeland A."/>
            <person name="Lucas S."/>
            <person name="Lapidus A."/>
            <person name="Barry K."/>
            <person name="Glavina del Rio T."/>
            <person name="Dalin E."/>
            <person name="Tice H."/>
            <person name="Pitluck S."/>
            <person name="Foster B."/>
            <person name="Schmutz J."/>
            <person name="Larimer F."/>
            <person name="Land M."/>
            <person name="Hauser L."/>
            <person name="Kyrpides N."/>
            <person name="Ivanova N."/>
            <person name="Jensen P.R."/>
            <person name="Moore B.S."/>
            <person name="Penn K."/>
            <person name="Jenkins C."/>
            <person name="Udwary D."/>
            <person name="Xiang L."/>
            <person name="Gontang E."/>
            <person name="Richardson P."/>
        </authorList>
    </citation>
    <scope>NUCLEOTIDE SEQUENCE [LARGE SCALE GENOMIC DNA]</scope>
    <source>
        <strain evidence="8">CNS-205</strain>
    </source>
</reference>
<dbReference type="GO" id="GO:0003677">
    <property type="term" value="F:DNA binding"/>
    <property type="evidence" value="ECO:0007669"/>
    <property type="project" value="UniProtKB-KW"/>
</dbReference>
<dbReference type="PANTHER" id="PTHR43133">
    <property type="entry name" value="RNA POLYMERASE ECF-TYPE SIGMA FACTO"/>
    <property type="match status" value="1"/>
</dbReference>
<gene>
    <name evidence="8" type="ordered locus">Sare_2131</name>
</gene>
<dbReference type="EMBL" id="CP000850">
    <property type="protein sequence ID" value="ABV97996.1"/>
    <property type="molecule type" value="Genomic_DNA"/>
</dbReference>
<sequence>MKVPAFPPDGSGFDAFVRQSAAGLLRLGNILTLDRAAAEDLAQETLIRVGLAWPRLRADGNPVGYAQRTMTNLFLNQRRRRRPVPIGTIPEIAREDTALAAVDSTATVRRILASLPPKQRAVIALRYVADLSDDEIGRLLDCAPATVRSQLSRGLSRLRATLTTEG</sequence>
<proteinExistence type="inferred from homology"/>
<dbReference type="HOGENOM" id="CLU_047691_15_4_11"/>
<evidence type="ECO:0000256" key="1">
    <source>
        <dbReference type="ARBA" id="ARBA00010641"/>
    </source>
</evidence>
<evidence type="ECO:0000259" key="7">
    <source>
        <dbReference type="Pfam" id="PF08281"/>
    </source>
</evidence>
<protein>
    <submittedName>
        <fullName evidence="8">RNA polymerase, sigma-24 subunit, ECF subfamily</fullName>
    </submittedName>
</protein>
<keyword evidence="5" id="KW-0804">Transcription</keyword>
<keyword evidence="2" id="KW-0805">Transcription regulation</keyword>
<evidence type="ECO:0000259" key="6">
    <source>
        <dbReference type="Pfam" id="PF04542"/>
    </source>
</evidence>
<feature type="domain" description="RNA polymerase sigma factor 70 region 4 type 2" evidence="7">
    <location>
        <begin position="108"/>
        <end position="158"/>
    </location>
</feature>
<dbReference type="InterPro" id="IPR013325">
    <property type="entry name" value="RNA_pol_sigma_r2"/>
</dbReference>
<dbReference type="Gene3D" id="1.10.10.10">
    <property type="entry name" value="Winged helix-like DNA-binding domain superfamily/Winged helix DNA-binding domain"/>
    <property type="match status" value="1"/>
</dbReference>
<evidence type="ECO:0000256" key="2">
    <source>
        <dbReference type="ARBA" id="ARBA00023015"/>
    </source>
</evidence>
<dbReference type="InterPro" id="IPR039425">
    <property type="entry name" value="RNA_pol_sigma-70-like"/>
</dbReference>
<organism evidence="8">
    <name type="scientific">Salinispora arenicola (strain CNS-205)</name>
    <dbReference type="NCBI Taxonomy" id="391037"/>
    <lineage>
        <taxon>Bacteria</taxon>
        <taxon>Bacillati</taxon>
        <taxon>Actinomycetota</taxon>
        <taxon>Actinomycetes</taxon>
        <taxon>Micromonosporales</taxon>
        <taxon>Micromonosporaceae</taxon>
        <taxon>Salinispora</taxon>
    </lineage>
</organism>
<dbReference type="InterPro" id="IPR013249">
    <property type="entry name" value="RNA_pol_sigma70_r4_t2"/>
</dbReference>
<dbReference type="PATRIC" id="fig|391037.6.peg.2155"/>
<dbReference type="eggNOG" id="COG1595">
    <property type="taxonomic scope" value="Bacteria"/>
</dbReference>
<dbReference type="GO" id="GO:0006352">
    <property type="term" value="P:DNA-templated transcription initiation"/>
    <property type="evidence" value="ECO:0007669"/>
    <property type="project" value="InterPro"/>
</dbReference>
<dbReference type="SUPFAM" id="SSF88946">
    <property type="entry name" value="Sigma2 domain of RNA polymerase sigma factors"/>
    <property type="match status" value="1"/>
</dbReference>
<accession>A8M0I6</accession>
<dbReference type="InterPro" id="IPR013324">
    <property type="entry name" value="RNA_pol_sigma_r3/r4-like"/>
</dbReference>
<name>A8M0I6_SALAI</name>
<keyword evidence="3" id="KW-0731">Sigma factor</keyword>
<keyword evidence="4" id="KW-0238">DNA-binding</keyword>
<dbReference type="InterPro" id="IPR036388">
    <property type="entry name" value="WH-like_DNA-bd_sf"/>
</dbReference>
<dbReference type="STRING" id="391037.Sare_2131"/>
<dbReference type="Pfam" id="PF04542">
    <property type="entry name" value="Sigma70_r2"/>
    <property type="match status" value="1"/>
</dbReference>
<dbReference type="CDD" id="cd06171">
    <property type="entry name" value="Sigma70_r4"/>
    <property type="match status" value="1"/>
</dbReference>
<dbReference type="AlphaFoldDB" id="A8M0I6"/>
<dbReference type="PANTHER" id="PTHR43133:SF50">
    <property type="entry name" value="ECF RNA POLYMERASE SIGMA FACTOR SIGM"/>
    <property type="match status" value="1"/>
</dbReference>
<feature type="domain" description="RNA polymerase sigma-70 region 2" evidence="6">
    <location>
        <begin position="31"/>
        <end position="82"/>
    </location>
</feature>
<dbReference type="KEGG" id="saq:Sare_2131"/>
<comment type="similarity">
    <text evidence="1">Belongs to the sigma-70 factor family. ECF subfamily.</text>
</comment>
<dbReference type="InterPro" id="IPR014284">
    <property type="entry name" value="RNA_pol_sigma-70_dom"/>
</dbReference>
<evidence type="ECO:0000256" key="5">
    <source>
        <dbReference type="ARBA" id="ARBA00023163"/>
    </source>
</evidence>